<dbReference type="GO" id="GO:0031418">
    <property type="term" value="F:L-ascorbic acid binding"/>
    <property type="evidence" value="ECO:0007669"/>
    <property type="project" value="InterPro"/>
</dbReference>
<comment type="cofactor">
    <cofactor evidence="1">
        <name>L-ascorbate</name>
        <dbReference type="ChEBI" id="CHEBI:38290"/>
    </cofactor>
</comment>
<evidence type="ECO:0000313" key="8">
    <source>
        <dbReference type="EnsemblProtists" id="EOD04481"/>
    </source>
</evidence>
<dbReference type="RefSeq" id="XP_005756910.1">
    <property type="nucleotide sequence ID" value="XM_005756853.1"/>
</dbReference>
<dbReference type="AlphaFoldDB" id="A0A0D3HZP6"/>
<dbReference type="KEGG" id="ehx:EMIHUDRAFT_453825"/>
<evidence type="ECO:0000256" key="3">
    <source>
        <dbReference type="ARBA" id="ARBA00022964"/>
    </source>
</evidence>
<keyword evidence="2" id="KW-0479">Metal-binding</keyword>
<dbReference type="InterPro" id="IPR045054">
    <property type="entry name" value="P4HA-like"/>
</dbReference>
<evidence type="ECO:0000313" key="9">
    <source>
        <dbReference type="Proteomes" id="UP000013827"/>
    </source>
</evidence>
<dbReference type="GO" id="GO:0004656">
    <property type="term" value="F:procollagen-proline 4-dioxygenase activity"/>
    <property type="evidence" value="ECO:0007669"/>
    <property type="project" value="TreeGrafter"/>
</dbReference>
<reference evidence="8" key="2">
    <citation type="submission" date="2024-10" db="UniProtKB">
        <authorList>
            <consortium name="EnsemblProtists"/>
        </authorList>
    </citation>
    <scope>IDENTIFICATION</scope>
</reference>
<dbReference type="PANTHER" id="PTHR10869">
    <property type="entry name" value="PROLYL 4-HYDROXYLASE ALPHA SUBUNIT"/>
    <property type="match status" value="1"/>
</dbReference>
<protein>
    <recommendedName>
        <fullName evidence="7">Prolyl 4-hydroxylase alpha subunit domain-containing protein</fullName>
    </recommendedName>
</protein>
<dbReference type="HOGENOM" id="CLU_638478_0_0_1"/>
<evidence type="ECO:0000256" key="4">
    <source>
        <dbReference type="ARBA" id="ARBA00023002"/>
    </source>
</evidence>
<dbReference type="PaxDb" id="2903-EOD04481"/>
<keyword evidence="3" id="KW-0223">Dioxygenase</keyword>
<dbReference type="Gene3D" id="2.60.120.620">
    <property type="entry name" value="q2cbj1_9rhob like domain"/>
    <property type="match status" value="1"/>
</dbReference>
<dbReference type="EnsemblProtists" id="EOD04481">
    <property type="protein sequence ID" value="EOD04481"/>
    <property type="gene ID" value="EMIHUDRAFT_453825"/>
</dbReference>
<feature type="region of interest" description="Disordered" evidence="6">
    <location>
        <begin position="287"/>
        <end position="316"/>
    </location>
</feature>
<dbReference type="PANTHER" id="PTHR10869:SF246">
    <property type="entry name" value="TRANSMEMBRANE PROLYL 4-HYDROXYLASE"/>
    <property type="match status" value="1"/>
</dbReference>
<sequence>MEEQAPSLEAYLSQETFHRINVAFPGVRLLHERPYIFAVDDFATAEECLALIRLFNDENAQPSATAPCQEELRTSSSVFPSLDAILWLRQRIAAATNVTDAQLEPTKISRYLCGEYFRKHTDASFLNEKLWAFAARLAGVDDEGVQEPCGWPSRFCTLFLYLSDSQEGGRTRFRWLDGAAFRPLDAQRSLDGAASEPLTGGAEAAAARAQRELSLTPRAGTAVIHFPTTSLASGCVPDPRTMHESEPAGEATKYILQQFIWPVPIEPAGGRMHEDVRREWAGVLRAAEPPADQSEPAAADQSKPPTDQSDLPAATRSDPFVKQSELDLPPRPDACSLADSAPGAANAERLASAAGVRVCEQTAPGWVGQCGAIERSSFVRSEAMDIPDELRGGARLLCAAPRSPWVGPSLGRSCYPDTRVGAIVGATVNG</sequence>
<dbReference type="GO" id="GO:0005506">
    <property type="term" value="F:iron ion binding"/>
    <property type="evidence" value="ECO:0007669"/>
    <property type="project" value="InterPro"/>
</dbReference>
<feature type="domain" description="Prolyl 4-hydroxylase alpha subunit" evidence="7">
    <location>
        <begin position="34"/>
        <end position="261"/>
    </location>
</feature>
<proteinExistence type="predicted"/>
<dbReference type="SMART" id="SM00702">
    <property type="entry name" value="P4Hc"/>
    <property type="match status" value="1"/>
</dbReference>
<evidence type="ECO:0000256" key="1">
    <source>
        <dbReference type="ARBA" id="ARBA00001961"/>
    </source>
</evidence>
<keyword evidence="4" id="KW-0560">Oxidoreductase</keyword>
<dbReference type="InterPro" id="IPR006620">
    <property type="entry name" value="Pro_4_hyd_alph"/>
</dbReference>
<evidence type="ECO:0000259" key="7">
    <source>
        <dbReference type="SMART" id="SM00702"/>
    </source>
</evidence>
<reference evidence="9" key="1">
    <citation type="journal article" date="2013" name="Nature">
        <title>Pan genome of the phytoplankton Emiliania underpins its global distribution.</title>
        <authorList>
            <person name="Read B.A."/>
            <person name="Kegel J."/>
            <person name="Klute M.J."/>
            <person name="Kuo A."/>
            <person name="Lefebvre S.C."/>
            <person name="Maumus F."/>
            <person name="Mayer C."/>
            <person name="Miller J."/>
            <person name="Monier A."/>
            <person name="Salamov A."/>
            <person name="Young J."/>
            <person name="Aguilar M."/>
            <person name="Claverie J.M."/>
            <person name="Frickenhaus S."/>
            <person name="Gonzalez K."/>
            <person name="Herman E.K."/>
            <person name="Lin Y.C."/>
            <person name="Napier J."/>
            <person name="Ogata H."/>
            <person name="Sarno A.F."/>
            <person name="Shmutz J."/>
            <person name="Schroeder D."/>
            <person name="de Vargas C."/>
            <person name="Verret F."/>
            <person name="von Dassow P."/>
            <person name="Valentin K."/>
            <person name="Van de Peer Y."/>
            <person name="Wheeler G."/>
            <person name="Dacks J.B."/>
            <person name="Delwiche C.F."/>
            <person name="Dyhrman S.T."/>
            <person name="Glockner G."/>
            <person name="John U."/>
            <person name="Richards T."/>
            <person name="Worden A.Z."/>
            <person name="Zhang X."/>
            <person name="Grigoriev I.V."/>
            <person name="Allen A.E."/>
            <person name="Bidle K."/>
            <person name="Borodovsky M."/>
            <person name="Bowler C."/>
            <person name="Brownlee C."/>
            <person name="Cock J.M."/>
            <person name="Elias M."/>
            <person name="Gladyshev V.N."/>
            <person name="Groth M."/>
            <person name="Guda C."/>
            <person name="Hadaegh A."/>
            <person name="Iglesias-Rodriguez M.D."/>
            <person name="Jenkins J."/>
            <person name="Jones B.M."/>
            <person name="Lawson T."/>
            <person name="Leese F."/>
            <person name="Lindquist E."/>
            <person name="Lobanov A."/>
            <person name="Lomsadze A."/>
            <person name="Malik S.B."/>
            <person name="Marsh M.E."/>
            <person name="Mackinder L."/>
            <person name="Mock T."/>
            <person name="Mueller-Roeber B."/>
            <person name="Pagarete A."/>
            <person name="Parker M."/>
            <person name="Probert I."/>
            <person name="Quesneville H."/>
            <person name="Raines C."/>
            <person name="Rensing S.A."/>
            <person name="Riano-Pachon D.M."/>
            <person name="Richier S."/>
            <person name="Rokitta S."/>
            <person name="Shiraiwa Y."/>
            <person name="Soanes D.M."/>
            <person name="van der Giezen M."/>
            <person name="Wahlund T.M."/>
            <person name="Williams B."/>
            <person name="Wilson W."/>
            <person name="Wolfe G."/>
            <person name="Wurch L.L."/>
        </authorList>
    </citation>
    <scope>NUCLEOTIDE SEQUENCE</scope>
</reference>
<organism evidence="8 9">
    <name type="scientific">Emiliania huxleyi (strain CCMP1516)</name>
    <dbReference type="NCBI Taxonomy" id="280463"/>
    <lineage>
        <taxon>Eukaryota</taxon>
        <taxon>Haptista</taxon>
        <taxon>Haptophyta</taxon>
        <taxon>Prymnesiophyceae</taxon>
        <taxon>Isochrysidales</taxon>
        <taxon>Noelaerhabdaceae</taxon>
        <taxon>Emiliania</taxon>
    </lineage>
</organism>
<evidence type="ECO:0000256" key="2">
    <source>
        <dbReference type="ARBA" id="ARBA00022723"/>
    </source>
</evidence>
<dbReference type="Proteomes" id="UP000013827">
    <property type="component" value="Unassembled WGS sequence"/>
</dbReference>
<name>A0A0D3HZP6_EMIH1</name>
<accession>A0A0D3HZP6</accession>
<keyword evidence="9" id="KW-1185">Reference proteome</keyword>
<keyword evidence="5" id="KW-0408">Iron</keyword>
<evidence type="ECO:0000256" key="6">
    <source>
        <dbReference type="SAM" id="MobiDB-lite"/>
    </source>
</evidence>
<dbReference type="GeneID" id="17250645"/>
<dbReference type="GO" id="GO:0005783">
    <property type="term" value="C:endoplasmic reticulum"/>
    <property type="evidence" value="ECO:0007669"/>
    <property type="project" value="TreeGrafter"/>
</dbReference>
<evidence type="ECO:0000256" key="5">
    <source>
        <dbReference type="ARBA" id="ARBA00023004"/>
    </source>
</evidence>